<feature type="coiled-coil region" evidence="5">
    <location>
        <begin position="220"/>
        <end position="311"/>
    </location>
</feature>
<organism evidence="8 9">
    <name type="scientific">Staurois parvus</name>
    <dbReference type="NCBI Taxonomy" id="386267"/>
    <lineage>
        <taxon>Eukaryota</taxon>
        <taxon>Metazoa</taxon>
        <taxon>Chordata</taxon>
        <taxon>Craniata</taxon>
        <taxon>Vertebrata</taxon>
        <taxon>Euteleostomi</taxon>
        <taxon>Amphibia</taxon>
        <taxon>Batrachia</taxon>
        <taxon>Anura</taxon>
        <taxon>Neobatrachia</taxon>
        <taxon>Ranoidea</taxon>
        <taxon>Ranidae</taxon>
        <taxon>Staurois</taxon>
    </lineage>
</organism>
<feature type="domain" description="RING-type" evidence="7">
    <location>
        <begin position="676"/>
        <end position="716"/>
    </location>
</feature>
<feature type="compositionally biased region" description="Low complexity" evidence="6">
    <location>
        <begin position="144"/>
        <end position="153"/>
    </location>
</feature>
<evidence type="ECO:0000256" key="5">
    <source>
        <dbReference type="SAM" id="Coils"/>
    </source>
</evidence>
<evidence type="ECO:0000256" key="4">
    <source>
        <dbReference type="PROSITE-ProRule" id="PRU00175"/>
    </source>
</evidence>
<proteinExistence type="predicted"/>
<sequence length="735" mass="83059">MVEASGGLKDFLLESLLFSMEGDMVTLTGYDLPYLDHDGSGHQLNPTAEEFQPSFCTPLPDDIDLYSDSSQFKPKHFSSRTADASHPSIQHSDITFNYNEYSDICNNLDHRTFDSSDNPNSDIDQEHDDDDFTISDSIFDSDSESSSIDQDITPSENTSVSQENLHTDQLDSTINQSLGSESQPRNKRTAIVSVQVNIEMSHCEVNTDAFHPFESQQGDILRMEKEQTALIEQLKEATEKYESLKSRCQEEIAVLEEEIKQSVECSKVAKLDLNLIQQDYENKAKKWHQEKKENQEKIKSLKNNIKMTTDASDRCSRSIEEKKKQYEFYIKNFVKTHYSKFDKEKAAQEKHIKKCEEEWDETRQRAIAAEVIVLENKKQCELLKMRIKVATVDRNISMFNPVVMSNPAPHIMLQLREMESFKLKLKKEMETLEAQFDEKITSAKSCLKLNNISEMSVASHQSPSSAHEPQIQSPPNQTQVSSSPSPDPVCAKPANSMPAKSPGKKTAASKKVQAKEAKKTSTRPASNSKPKNQPPAPSSNKSTAGQDKKSHGQSEPTLPSPAKPTLFDKIIHELHDIFPHYKHAELTAFIKDFRVRNNGTLSGLTHEDIISRVTEYILDIQAKNPTSPSPIPAVLKAGPAMPQPAAPQAKQPWKVVNLGNKNKWQNDMESFNEDPCIICHDELKQYPVHKLDCGHYFHKHCIKTWLNTQSTCPTCREHALLPEDFPALSGRMRTV</sequence>
<feature type="compositionally biased region" description="Polar residues" evidence="6">
    <location>
        <begin position="522"/>
        <end position="531"/>
    </location>
</feature>
<feature type="compositionally biased region" description="Polar residues" evidence="6">
    <location>
        <begin position="457"/>
        <end position="484"/>
    </location>
</feature>
<feature type="region of interest" description="Disordered" evidence="6">
    <location>
        <begin position="457"/>
        <end position="564"/>
    </location>
</feature>
<dbReference type="Proteomes" id="UP001162483">
    <property type="component" value="Unassembled WGS sequence"/>
</dbReference>
<reference evidence="8" key="1">
    <citation type="submission" date="2023-05" db="EMBL/GenBank/DDBJ databases">
        <authorList>
            <person name="Stuckert A."/>
        </authorList>
    </citation>
    <scope>NUCLEOTIDE SEQUENCE</scope>
</reference>
<feature type="compositionally biased region" description="Polar residues" evidence="6">
    <location>
        <begin position="154"/>
        <end position="164"/>
    </location>
</feature>
<dbReference type="SMART" id="SM00184">
    <property type="entry name" value="RING"/>
    <property type="match status" value="1"/>
</dbReference>
<protein>
    <recommendedName>
        <fullName evidence="7">RING-type domain-containing protein</fullName>
    </recommendedName>
</protein>
<dbReference type="InterPro" id="IPR001841">
    <property type="entry name" value="Znf_RING"/>
</dbReference>
<dbReference type="Pfam" id="PF24905">
    <property type="entry name" value="TTC3_9th"/>
    <property type="match status" value="1"/>
</dbReference>
<keyword evidence="1" id="KW-0479">Metal-binding</keyword>
<dbReference type="EMBL" id="CATNWA010003327">
    <property type="protein sequence ID" value="CAI9545111.1"/>
    <property type="molecule type" value="Genomic_DNA"/>
</dbReference>
<keyword evidence="3" id="KW-0862">Zinc</keyword>
<evidence type="ECO:0000256" key="6">
    <source>
        <dbReference type="SAM" id="MobiDB-lite"/>
    </source>
</evidence>
<keyword evidence="5" id="KW-0175">Coiled coil</keyword>
<keyword evidence="9" id="KW-1185">Reference proteome</keyword>
<dbReference type="PROSITE" id="PS50089">
    <property type="entry name" value="ZF_RING_2"/>
    <property type="match status" value="1"/>
</dbReference>
<name>A0ABN9BBZ3_9NEOB</name>
<feature type="compositionally biased region" description="Polar residues" evidence="6">
    <location>
        <begin position="170"/>
        <end position="183"/>
    </location>
</feature>
<evidence type="ECO:0000256" key="3">
    <source>
        <dbReference type="ARBA" id="ARBA00022833"/>
    </source>
</evidence>
<dbReference type="SUPFAM" id="SSF57850">
    <property type="entry name" value="RING/U-box"/>
    <property type="match status" value="1"/>
</dbReference>
<dbReference type="PANTHER" id="PTHR17550">
    <property type="entry name" value="E3 UBIQUITIN-PROTEIN LIGASE TTC3"/>
    <property type="match status" value="1"/>
</dbReference>
<dbReference type="InterPro" id="IPR013083">
    <property type="entry name" value="Znf_RING/FYVE/PHD"/>
</dbReference>
<accession>A0ABN9BBZ3</accession>
<feature type="region of interest" description="Disordered" evidence="6">
    <location>
        <begin position="115"/>
        <end position="187"/>
    </location>
</feature>
<dbReference type="PANTHER" id="PTHR17550:SF4">
    <property type="entry name" value="E3 UBIQUITIN-PROTEIN LIGASE TTC3"/>
    <property type="match status" value="1"/>
</dbReference>
<comment type="caution">
    <text evidence="8">The sequence shown here is derived from an EMBL/GenBank/DDBJ whole genome shotgun (WGS) entry which is preliminary data.</text>
</comment>
<feature type="compositionally biased region" description="Acidic residues" evidence="6">
    <location>
        <begin position="123"/>
        <end position="143"/>
    </location>
</feature>
<dbReference type="Pfam" id="PF13639">
    <property type="entry name" value="zf-RING_2"/>
    <property type="match status" value="1"/>
</dbReference>
<evidence type="ECO:0000256" key="1">
    <source>
        <dbReference type="ARBA" id="ARBA00022723"/>
    </source>
</evidence>
<dbReference type="Gene3D" id="3.30.40.10">
    <property type="entry name" value="Zinc/RING finger domain, C3HC4 (zinc finger)"/>
    <property type="match status" value="1"/>
</dbReference>
<evidence type="ECO:0000259" key="7">
    <source>
        <dbReference type="PROSITE" id="PS50089"/>
    </source>
</evidence>
<evidence type="ECO:0000256" key="2">
    <source>
        <dbReference type="ARBA" id="ARBA00022771"/>
    </source>
</evidence>
<dbReference type="InterPro" id="IPR056870">
    <property type="entry name" value="TTC3/DZIP3/RBM44-like_helical"/>
</dbReference>
<evidence type="ECO:0000313" key="8">
    <source>
        <dbReference type="EMBL" id="CAI9545111.1"/>
    </source>
</evidence>
<dbReference type="Pfam" id="PF24525">
    <property type="entry name" value="TTC3"/>
    <property type="match status" value="1"/>
</dbReference>
<evidence type="ECO:0000313" key="9">
    <source>
        <dbReference type="Proteomes" id="UP001162483"/>
    </source>
</evidence>
<dbReference type="CDD" id="cd16481">
    <property type="entry name" value="RING-H2_TTC3"/>
    <property type="match status" value="1"/>
</dbReference>
<dbReference type="InterPro" id="IPR056872">
    <property type="entry name" value="TTC3/DZIP3-like_helical"/>
</dbReference>
<keyword evidence="2 4" id="KW-0863">Zinc-finger</keyword>
<gene>
    <name evidence="8" type="ORF">SPARVUS_LOCUS2601102</name>
</gene>